<name>A0A225W3B3_9STRA</name>
<keyword evidence="2" id="KW-1185">Reference proteome</keyword>
<evidence type="ECO:0000313" key="2">
    <source>
        <dbReference type="Proteomes" id="UP000198211"/>
    </source>
</evidence>
<evidence type="ECO:0008006" key="3">
    <source>
        <dbReference type="Google" id="ProtNLM"/>
    </source>
</evidence>
<organism evidence="1 2">
    <name type="scientific">Phytophthora megakarya</name>
    <dbReference type="NCBI Taxonomy" id="4795"/>
    <lineage>
        <taxon>Eukaryota</taxon>
        <taxon>Sar</taxon>
        <taxon>Stramenopiles</taxon>
        <taxon>Oomycota</taxon>
        <taxon>Peronosporomycetes</taxon>
        <taxon>Peronosporales</taxon>
        <taxon>Peronosporaceae</taxon>
        <taxon>Phytophthora</taxon>
    </lineage>
</organism>
<reference evidence="2" key="1">
    <citation type="submission" date="2017-03" db="EMBL/GenBank/DDBJ databases">
        <title>Phytopthora megakarya and P. palmivora, two closely related causual agents of cacao black pod achieved similar genome size and gene model numbers by different mechanisms.</title>
        <authorList>
            <person name="Ali S."/>
            <person name="Shao J."/>
            <person name="Larry D.J."/>
            <person name="Kronmiller B."/>
            <person name="Shen D."/>
            <person name="Strem M.D."/>
            <person name="Melnick R.L."/>
            <person name="Guiltinan M.J."/>
            <person name="Tyler B.M."/>
            <person name="Meinhardt L.W."/>
            <person name="Bailey B.A."/>
        </authorList>
    </citation>
    <scope>NUCLEOTIDE SEQUENCE [LARGE SCALE GENOMIC DNA]</scope>
    <source>
        <strain evidence="2">zdho120</strain>
    </source>
</reference>
<dbReference type="InterPro" id="IPR036397">
    <property type="entry name" value="RNaseH_sf"/>
</dbReference>
<proteinExistence type="predicted"/>
<protein>
    <recommendedName>
        <fullName evidence="3">Integrase catalytic domain-containing protein</fullName>
    </recommendedName>
</protein>
<sequence>MLRTASGDEYRKVGMLCEKTGVTRQRSETDNQATNGNVERMQRTIMNMARSPTNPNLGETTPLKVLTKGAIARRDHGVWFAVDPRNKNFTHHVQQGMIVRVDEGTMLLDLPIHH</sequence>
<dbReference type="AlphaFoldDB" id="A0A225W3B3"/>
<evidence type="ECO:0000313" key="1">
    <source>
        <dbReference type="EMBL" id="OWZ12243.1"/>
    </source>
</evidence>
<dbReference type="Gene3D" id="3.30.420.10">
    <property type="entry name" value="Ribonuclease H-like superfamily/Ribonuclease H"/>
    <property type="match status" value="1"/>
</dbReference>
<gene>
    <name evidence="1" type="ORF">PHMEG_00014630</name>
</gene>
<accession>A0A225W3B3</accession>
<comment type="caution">
    <text evidence="1">The sequence shown here is derived from an EMBL/GenBank/DDBJ whole genome shotgun (WGS) entry which is preliminary data.</text>
</comment>
<dbReference type="Proteomes" id="UP000198211">
    <property type="component" value="Unassembled WGS sequence"/>
</dbReference>
<dbReference type="EMBL" id="NBNE01001901">
    <property type="protein sequence ID" value="OWZ12243.1"/>
    <property type="molecule type" value="Genomic_DNA"/>
</dbReference>
<dbReference type="GO" id="GO:0003676">
    <property type="term" value="F:nucleic acid binding"/>
    <property type="evidence" value="ECO:0007669"/>
    <property type="project" value="InterPro"/>
</dbReference>